<name>A0ABP0QVJ0_9DINO</name>
<feature type="non-terminal residue" evidence="3">
    <location>
        <position position="1906"/>
    </location>
</feature>
<proteinExistence type="predicted"/>
<keyword evidence="2" id="KW-1133">Transmembrane helix</keyword>
<evidence type="ECO:0000313" key="3">
    <source>
        <dbReference type="EMBL" id="CAK9092312.1"/>
    </source>
</evidence>
<feature type="transmembrane region" description="Helical" evidence="2">
    <location>
        <begin position="30"/>
        <end position="52"/>
    </location>
</feature>
<reference evidence="3 4" key="1">
    <citation type="submission" date="2024-02" db="EMBL/GenBank/DDBJ databases">
        <authorList>
            <person name="Chen Y."/>
            <person name="Shah S."/>
            <person name="Dougan E. K."/>
            <person name="Thang M."/>
            <person name="Chan C."/>
        </authorList>
    </citation>
    <scope>NUCLEOTIDE SEQUENCE [LARGE SCALE GENOMIC DNA]</scope>
</reference>
<feature type="region of interest" description="Disordered" evidence="1">
    <location>
        <begin position="350"/>
        <end position="381"/>
    </location>
</feature>
<feature type="region of interest" description="Disordered" evidence="1">
    <location>
        <begin position="945"/>
        <end position="984"/>
    </location>
</feature>
<dbReference type="Proteomes" id="UP001642484">
    <property type="component" value="Unassembled WGS sequence"/>
</dbReference>
<feature type="compositionally biased region" description="Basic and acidic residues" evidence="1">
    <location>
        <begin position="860"/>
        <end position="872"/>
    </location>
</feature>
<feature type="region of interest" description="Disordered" evidence="1">
    <location>
        <begin position="304"/>
        <end position="337"/>
    </location>
</feature>
<comment type="caution">
    <text evidence="3">The sequence shown here is derived from an EMBL/GenBank/DDBJ whole genome shotgun (WGS) entry which is preliminary data.</text>
</comment>
<feature type="compositionally biased region" description="Basic and acidic residues" evidence="1">
    <location>
        <begin position="945"/>
        <end position="977"/>
    </location>
</feature>
<feature type="compositionally biased region" description="Polar residues" evidence="1">
    <location>
        <begin position="489"/>
        <end position="502"/>
    </location>
</feature>
<accession>A0ABP0QVJ0</accession>
<protein>
    <submittedName>
        <fullName evidence="3">Uncharacterized protein</fullName>
    </submittedName>
</protein>
<feature type="non-terminal residue" evidence="3">
    <location>
        <position position="1"/>
    </location>
</feature>
<feature type="compositionally biased region" description="Basic and acidic residues" evidence="1">
    <location>
        <begin position="524"/>
        <end position="538"/>
    </location>
</feature>
<feature type="region of interest" description="Disordered" evidence="1">
    <location>
        <begin position="1018"/>
        <end position="1038"/>
    </location>
</feature>
<feature type="region of interest" description="Disordered" evidence="1">
    <location>
        <begin position="467"/>
        <end position="541"/>
    </location>
</feature>
<dbReference type="EMBL" id="CAXAMN010025053">
    <property type="protein sequence ID" value="CAK9092312.1"/>
    <property type="molecule type" value="Genomic_DNA"/>
</dbReference>
<keyword evidence="2" id="KW-0472">Membrane</keyword>
<sequence length="1906" mass="212634">PIDGWWQAVEEEATDPPNAQYSTLTTWDSLAWTLLDTLLSGVGWLVFGQSWASVRTGCSMILRIALLMVVCVGLHYFLSLAWPLCSLVIGTILTAVWVIRTLVRCCGRVAFYAQRMSGGVPEVTGATFIGPDTGEIPETADLRKMKKGTNEERWVLLRQLEVTPNLLLALKGYERVHLCRHDTCPEEGQHFKSYALARQLNPERFHLMSTAAGAQKTGMKTMGWLFPKANKTAKRLKDYASESEREETGSCCAHLVKWEGEAGRVCLSEHPCKDLATTDVELLDEDRNFQLTSWPFFAQVMRSRARDPPPGEEEGDERAEGEGDERTRRRGRAREVAYQTEEAENILREVREEKEEEPPALRRRRVASPGHTPKSSVQHSLARMGMINSPDRRADMTYLEEFMEQMADGRELQLSEEDIRKQLAAQAGLTVGDLTRYLYEQAMEEQRKGTKGLTKFLAKWRQQAAARERPSSLSEWSVVEKERDGAAPTPSSMASGAQSVVSSGPVETPPKKRLASVPPPGIYDPDRKAGTGPEERGGQSEMTDIAKAIQQQTNELATLVKAQQETTTGAGGSLKSLGKTSEELVFLLRGCGQYTVQVGNEEYGAPLAQALLAAQAGSSTKLRSAGFRQKVTSRLAIGIAGPYWGTQEEYALSASDFVPCTDAELDQFAIESRTGKPTNEQRPTAPTRYEDWLNRVKRQNDIWALVYGMEWKAVREHAINLLGEWHVSAPHKWPLQVLLDVWEELHWRFLEELKEELRKIKRLSGRESMTLQDLKFYALMPDEEGRPPLNLPQTFDLRRPDGWFMSEVMPRIERRQERMLWKMTWEGSGKSRAQGQPAGGDGGSREEKPTLKTLFGPKLTAEETTRAKDRAPTNKEGKLLCWGYLTHLGCSQQGCQRAHEPLRGPFEALDPAVQLQMLRRGGLRRMKAETKESAVEKIKEIRAGVAKDKAAKVQDGKDRRRAGQGDPAKEGEAEGPEKAGGQVHWEAPEEMVQVDYTHQEKDFADLVAGPDASLFEHVPREAKPHAGRKGSTAPSEAQDMVRKAQALASGPVLGKLQGASDDLYAWASTRVANDPEIAFDTLMEEMVQYGLGELAAEAAALLEAYGQGLKAGHQARCQLEDTRWEGEGPGRSLAHIDGVPWALWDFGEMVHMTEELAGLLGVIEPGKEKRQCVTKVLAAGLHLAQHGKVPAMNEVERATQEFRLEQARLAVEAEGVMGHPETKVAPVEHELRMYAHDILKPHHDKDYRALAVFPLAAMEEIRVVVVRVDYKGDLLIETVTGSQWSISDVWVMISKGHMTLLQPPSPDEGRALLEKEEVYNTPCLGFRYFWHQRHDQAKTAPGVISCRHCRSRKGGSAEDTETTGCLRKTTCLPALSQVFAGGGQVIRAVHEAGGHKGLVLQEYFAGHGVITKGWRAANQTALKPIELYEQPHQQLGPRPEHDLSDPLRQEYYLDRLRDRESNAQWIASPCTTFCDWCLQNGGTRTFQNPAGKPTAKEQVGNVLSEYGAKVFETSLLQGGFHVAESSGTSGRYPKQWHLPQWRRLLQRPDVDFIEIDMCAFGLGPPDMPDHFYRHRTGLAFPHHPPLRQALLRLCPGVSDGHQHIALKGDLLLDLTGSVEKAAIALWVAREHLGRNNLQGADSEELNGLLHPDHLAYLREVRAQGMPARYQGQRERVTTRPHPRARADMGQVYVQLMKDIAKHRVLVASANHPALKHTVSSPFELVPKMLPNRYPGVKVVLAKKDVAGAFRLLWVDPRDAELFAGDVPWRPELMGTGGEAPDLQDLGNLTVIYLVSSFGFSGSPGKWTAWGRATEEVHRNLRPVESRRDGELHFCGKILVDDMVLVEPVIGLRPWVSSEVYEWAVTRLLGEKAINKLKDAEEGCYSNQQTVWGLIIDADTERMSLPE</sequence>
<feature type="region of interest" description="Disordered" evidence="1">
    <location>
        <begin position="825"/>
        <end position="872"/>
    </location>
</feature>
<feature type="compositionally biased region" description="Basic and acidic residues" evidence="1">
    <location>
        <begin position="318"/>
        <end position="327"/>
    </location>
</feature>
<gene>
    <name evidence="3" type="ORF">CCMP2556_LOCUS44203</name>
</gene>
<evidence type="ECO:0000256" key="2">
    <source>
        <dbReference type="SAM" id="Phobius"/>
    </source>
</evidence>
<feature type="compositionally biased region" description="Basic and acidic residues" evidence="1">
    <location>
        <begin position="350"/>
        <end position="360"/>
    </location>
</feature>
<keyword evidence="4" id="KW-1185">Reference proteome</keyword>
<keyword evidence="2" id="KW-0812">Transmembrane</keyword>
<evidence type="ECO:0000313" key="4">
    <source>
        <dbReference type="Proteomes" id="UP001642484"/>
    </source>
</evidence>
<feature type="transmembrane region" description="Helical" evidence="2">
    <location>
        <begin position="64"/>
        <end position="97"/>
    </location>
</feature>
<organism evidence="3 4">
    <name type="scientific">Durusdinium trenchii</name>
    <dbReference type="NCBI Taxonomy" id="1381693"/>
    <lineage>
        <taxon>Eukaryota</taxon>
        <taxon>Sar</taxon>
        <taxon>Alveolata</taxon>
        <taxon>Dinophyceae</taxon>
        <taxon>Suessiales</taxon>
        <taxon>Symbiodiniaceae</taxon>
        <taxon>Durusdinium</taxon>
    </lineage>
</organism>
<evidence type="ECO:0000256" key="1">
    <source>
        <dbReference type="SAM" id="MobiDB-lite"/>
    </source>
</evidence>